<dbReference type="Pfam" id="PF00440">
    <property type="entry name" value="TetR_N"/>
    <property type="match status" value="1"/>
</dbReference>
<accession>A0A501X544</accession>
<comment type="caution">
    <text evidence="4">The sequence shown here is derived from an EMBL/GenBank/DDBJ whole genome shotgun (WGS) entry which is preliminary data.</text>
</comment>
<dbReference type="PANTHER" id="PTHR43479">
    <property type="entry name" value="ACREF/ENVCD OPERON REPRESSOR-RELATED"/>
    <property type="match status" value="1"/>
</dbReference>
<dbReference type="PANTHER" id="PTHR43479:SF11">
    <property type="entry name" value="ACREF_ENVCD OPERON REPRESSOR-RELATED"/>
    <property type="match status" value="1"/>
</dbReference>
<dbReference type="SUPFAM" id="SSF46689">
    <property type="entry name" value="Homeodomain-like"/>
    <property type="match status" value="1"/>
</dbReference>
<evidence type="ECO:0000313" key="4">
    <source>
        <dbReference type="EMBL" id="TPE55527.1"/>
    </source>
</evidence>
<evidence type="ECO:0000256" key="2">
    <source>
        <dbReference type="PROSITE-ProRule" id="PRU00335"/>
    </source>
</evidence>
<organism evidence="4 5">
    <name type="scientific">Maribrevibacterium harenarium</name>
    <dbReference type="NCBI Taxonomy" id="2589817"/>
    <lineage>
        <taxon>Bacteria</taxon>
        <taxon>Pseudomonadati</taxon>
        <taxon>Pseudomonadota</taxon>
        <taxon>Gammaproteobacteria</taxon>
        <taxon>Oceanospirillales</taxon>
        <taxon>Oceanospirillaceae</taxon>
        <taxon>Maribrevibacterium</taxon>
    </lineage>
</organism>
<dbReference type="Proteomes" id="UP000315901">
    <property type="component" value="Unassembled WGS sequence"/>
</dbReference>
<proteinExistence type="predicted"/>
<evidence type="ECO:0000313" key="5">
    <source>
        <dbReference type="Proteomes" id="UP000315901"/>
    </source>
</evidence>
<dbReference type="InterPro" id="IPR050624">
    <property type="entry name" value="HTH-type_Tx_Regulator"/>
</dbReference>
<sequence>MKLPPKRLITHDRLRKAIQELILEMDWPAVTVQDVAQKASVSVGTFYNYYQSKDEALADIRACLTDLMRRDLGALLATQESVEKRIALLVKYFCNLINNKPSWASYFFKAERFSDRIDGGLSYWLVPLILEGRHFERMHFDSPEIAANYIENGLFPLLKRFHMEQTQVTELQSHQLSMITLASLGLHGESLEVAVQQVCPVTPLATLPVSIFELERQLLGFS</sequence>
<feature type="DNA-binding region" description="H-T-H motif" evidence="2">
    <location>
        <begin position="31"/>
        <end position="50"/>
    </location>
</feature>
<evidence type="ECO:0000256" key="1">
    <source>
        <dbReference type="ARBA" id="ARBA00023125"/>
    </source>
</evidence>
<protein>
    <submittedName>
        <fullName evidence="4">TetR/AcrR family transcriptional regulator</fullName>
    </submittedName>
</protein>
<keyword evidence="1 2" id="KW-0238">DNA-binding</keyword>
<dbReference type="AlphaFoldDB" id="A0A501X544"/>
<reference evidence="4 5" key="1">
    <citation type="submission" date="2019-06" db="EMBL/GenBank/DDBJ databases">
        <title>A novel bacterium of genus Marinomonas, isolated from coastal sand.</title>
        <authorList>
            <person name="Huang H."/>
            <person name="Mo K."/>
            <person name="Hu Y."/>
        </authorList>
    </citation>
    <scope>NUCLEOTIDE SEQUENCE [LARGE SCALE GENOMIC DNA]</scope>
    <source>
        <strain evidence="4 5">HB171799</strain>
    </source>
</reference>
<dbReference type="InterPro" id="IPR009057">
    <property type="entry name" value="Homeodomain-like_sf"/>
</dbReference>
<name>A0A501X544_9GAMM</name>
<dbReference type="EMBL" id="VFRR01000001">
    <property type="protein sequence ID" value="TPE55527.1"/>
    <property type="molecule type" value="Genomic_DNA"/>
</dbReference>
<dbReference type="InterPro" id="IPR001647">
    <property type="entry name" value="HTH_TetR"/>
</dbReference>
<dbReference type="RefSeq" id="WP_140586563.1">
    <property type="nucleotide sequence ID" value="NZ_VFRR01000001.1"/>
</dbReference>
<feature type="domain" description="HTH tetR-type" evidence="3">
    <location>
        <begin position="8"/>
        <end position="68"/>
    </location>
</feature>
<dbReference type="PROSITE" id="PS50977">
    <property type="entry name" value="HTH_TETR_2"/>
    <property type="match status" value="1"/>
</dbReference>
<evidence type="ECO:0000259" key="3">
    <source>
        <dbReference type="PROSITE" id="PS50977"/>
    </source>
</evidence>
<dbReference type="OrthoDB" id="9809772at2"/>
<gene>
    <name evidence="4" type="ORF">FJM67_00305</name>
</gene>
<dbReference type="Gene3D" id="1.10.357.10">
    <property type="entry name" value="Tetracycline Repressor, domain 2"/>
    <property type="match status" value="1"/>
</dbReference>
<dbReference type="GO" id="GO:0003677">
    <property type="term" value="F:DNA binding"/>
    <property type="evidence" value="ECO:0007669"/>
    <property type="project" value="UniProtKB-UniRule"/>
</dbReference>
<keyword evidence="5" id="KW-1185">Reference proteome</keyword>